<evidence type="ECO:0000313" key="3">
    <source>
        <dbReference type="Proteomes" id="UP000823775"/>
    </source>
</evidence>
<comment type="caution">
    <text evidence="2">The sequence shown here is derived from an EMBL/GenBank/DDBJ whole genome shotgun (WGS) entry which is preliminary data.</text>
</comment>
<dbReference type="Proteomes" id="UP000823775">
    <property type="component" value="Unassembled WGS sequence"/>
</dbReference>
<reference evidence="2 3" key="1">
    <citation type="journal article" date="2021" name="BMC Genomics">
        <title>Datura genome reveals duplications of psychoactive alkaloid biosynthetic genes and high mutation rate following tissue culture.</title>
        <authorList>
            <person name="Rajewski A."/>
            <person name="Carter-House D."/>
            <person name="Stajich J."/>
            <person name="Litt A."/>
        </authorList>
    </citation>
    <scope>NUCLEOTIDE SEQUENCE [LARGE SCALE GENOMIC DNA]</scope>
    <source>
        <strain evidence="2">AR-01</strain>
    </source>
</reference>
<feature type="signal peptide" evidence="1">
    <location>
        <begin position="1"/>
        <end position="19"/>
    </location>
</feature>
<gene>
    <name evidence="2" type="ORF">HAX54_048035</name>
</gene>
<accession>A0ABS8SU20</accession>
<feature type="chain" id="PRO_5045915320" evidence="1">
    <location>
        <begin position="20"/>
        <end position="112"/>
    </location>
</feature>
<evidence type="ECO:0000313" key="2">
    <source>
        <dbReference type="EMBL" id="MCD7462228.1"/>
    </source>
</evidence>
<evidence type="ECO:0000256" key="1">
    <source>
        <dbReference type="SAM" id="SignalP"/>
    </source>
</evidence>
<proteinExistence type="predicted"/>
<organism evidence="2 3">
    <name type="scientific">Datura stramonium</name>
    <name type="common">Jimsonweed</name>
    <name type="synonym">Common thornapple</name>
    <dbReference type="NCBI Taxonomy" id="4076"/>
    <lineage>
        <taxon>Eukaryota</taxon>
        <taxon>Viridiplantae</taxon>
        <taxon>Streptophyta</taxon>
        <taxon>Embryophyta</taxon>
        <taxon>Tracheophyta</taxon>
        <taxon>Spermatophyta</taxon>
        <taxon>Magnoliopsida</taxon>
        <taxon>eudicotyledons</taxon>
        <taxon>Gunneridae</taxon>
        <taxon>Pentapetalae</taxon>
        <taxon>asterids</taxon>
        <taxon>lamiids</taxon>
        <taxon>Solanales</taxon>
        <taxon>Solanaceae</taxon>
        <taxon>Solanoideae</taxon>
        <taxon>Datureae</taxon>
        <taxon>Datura</taxon>
    </lineage>
</organism>
<keyword evidence="1" id="KW-0732">Signal</keyword>
<dbReference type="EMBL" id="JACEIK010000789">
    <property type="protein sequence ID" value="MCD7462228.1"/>
    <property type="molecule type" value="Genomic_DNA"/>
</dbReference>
<keyword evidence="3" id="KW-1185">Reference proteome</keyword>
<sequence length="112" mass="12931">MSSILIRTICLFLSERLLGDFGVSNIDKMYVVVPDGESLLNWWKMEIYYYYPDLLAKVYDLDEDIEPTVHDEVEEDENIGLSGDEDSYGSDVHKELNIVKSNLKAYVNKEKS</sequence>
<protein>
    <submittedName>
        <fullName evidence="2">Uncharacterized protein</fullName>
    </submittedName>
</protein>
<name>A0ABS8SU20_DATST</name>